<feature type="compositionally biased region" description="Low complexity" evidence="1">
    <location>
        <begin position="104"/>
        <end position="121"/>
    </location>
</feature>
<evidence type="ECO:0000313" key="3">
    <source>
        <dbReference type="Proteomes" id="UP000069902"/>
    </source>
</evidence>
<evidence type="ECO:0000313" key="2">
    <source>
        <dbReference type="EMBL" id="CUI18017.1"/>
    </source>
</evidence>
<evidence type="ECO:0000256" key="1">
    <source>
        <dbReference type="SAM" id="MobiDB-lite"/>
    </source>
</evidence>
<dbReference type="InParanoid" id="A0A0U5EV27"/>
<protein>
    <recommendedName>
        <fullName evidence="4">Collagen-like protein</fullName>
    </recommendedName>
</protein>
<dbReference type="Pfam" id="PF01391">
    <property type="entry name" value="Collagen"/>
    <property type="match status" value="1"/>
</dbReference>
<accession>A0A0U5EV27</accession>
<dbReference type="RefSeq" id="WP_032124659.1">
    <property type="nucleotide sequence ID" value="NZ_LN879502.1"/>
</dbReference>
<dbReference type="InterPro" id="IPR008160">
    <property type="entry name" value="Collagen"/>
</dbReference>
<reference evidence="3" key="1">
    <citation type="submission" date="2015-09" db="EMBL/GenBank/DDBJ databases">
        <authorList>
            <person name="Bertelli C."/>
        </authorList>
    </citation>
    <scope>NUCLEOTIDE SEQUENCE [LARGE SCALE GENOMIC DNA]</scope>
    <source>
        <strain evidence="3">KNic</strain>
    </source>
</reference>
<dbReference type="KEGG" id="pnl:PNK_2422"/>
<organism evidence="2 3">
    <name type="scientific">Candidatus Protochlamydia naegleriophila</name>
    <dbReference type="NCBI Taxonomy" id="389348"/>
    <lineage>
        <taxon>Bacteria</taxon>
        <taxon>Pseudomonadati</taxon>
        <taxon>Chlamydiota</taxon>
        <taxon>Chlamydiia</taxon>
        <taxon>Parachlamydiales</taxon>
        <taxon>Parachlamydiaceae</taxon>
        <taxon>Candidatus Protochlamydia</taxon>
    </lineage>
</organism>
<keyword evidence="3" id="KW-1185">Reference proteome</keyword>
<sequence length="231" mass="24029">MFSWHLHKANLFSKAVSWLTIGLCSLTPLNAQPFAEHYPDSCCEQEEKTCTSSNAAKWFAGAAIVGIGAGVIIERSCSSRHSSSGDRGPKGFSGTPGANGVDGQAGAPGATGPAGPNGLPGITFPQGTATLTFTFENTPPFSSPFIASVVLPDQTILESPASPIPPGGSDTIVINNAEFGTYRAFITATAPDVLQGLLVITQSDLPTTAEYPFDSGADTGTQLTFQYTYFE</sequence>
<proteinExistence type="predicted"/>
<dbReference type="EMBL" id="LN879502">
    <property type="protein sequence ID" value="CUI18017.1"/>
    <property type="molecule type" value="Genomic_DNA"/>
</dbReference>
<feature type="region of interest" description="Disordered" evidence="1">
    <location>
        <begin position="78"/>
        <end position="121"/>
    </location>
</feature>
<dbReference type="AlphaFoldDB" id="A0A0U5EV27"/>
<dbReference type="Proteomes" id="UP000069902">
    <property type="component" value="Chromosome cPNK"/>
</dbReference>
<dbReference type="STRING" id="389348.PNK_2422"/>
<name>A0A0U5EV27_9BACT</name>
<gene>
    <name evidence="2" type="ORF">PNK_2422</name>
</gene>
<evidence type="ECO:0008006" key="4">
    <source>
        <dbReference type="Google" id="ProtNLM"/>
    </source>
</evidence>
<dbReference type="PATRIC" id="fig|389348.3.peg.2716"/>